<dbReference type="InterPro" id="IPR003783">
    <property type="entry name" value="Regulatory_RecX"/>
</dbReference>
<feature type="domain" description="RecX second three-helical" evidence="6">
    <location>
        <begin position="57"/>
        <end position="96"/>
    </location>
</feature>
<organism evidence="8 9">
    <name type="scientific">Alysiella filiformis DSM 16848</name>
    <dbReference type="NCBI Taxonomy" id="1120981"/>
    <lineage>
        <taxon>Bacteria</taxon>
        <taxon>Pseudomonadati</taxon>
        <taxon>Pseudomonadota</taxon>
        <taxon>Betaproteobacteria</taxon>
        <taxon>Neisseriales</taxon>
        <taxon>Neisseriaceae</taxon>
        <taxon>Alysiella</taxon>
    </lineage>
</organism>
<dbReference type="PANTHER" id="PTHR33602">
    <property type="entry name" value="REGULATORY PROTEIN RECX FAMILY PROTEIN"/>
    <property type="match status" value="1"/>
</dbReference>
<dbReference type="AlphaFoldDB" id="A0A286EG80"/>
<dbReference type="EMBL" id="OCNF01000020">
    <property type="protein sequence ID" value="SOD69913.1"/>
    <property type="molecule type" value="Genomic_DNA"/>
</dbReference>
<evidence type="ECO:0000259" key="6">
    <source>
        <dbReference type="Pfam" id="PF02631"/>
    </source>
</evidence>
<dbReference type="HAMAP" id="MF_01114">
    <property type="entry name" value="RecX"/>
    <property type="match status" value="1"/>
</dbReference>
<sequence length="154" mass="18081">MSDKPHTEKSLRVRAMEMMSRREMSRLELQRKLAPHAQDETELTRVLDEFANKNWQSDERFTEMWVRGKSAKHGRLRLQQELAAKGVSRDIIAEHLPDSESELHNACEVLRKKFRQPAQNIAEKQKQMRFMLYRGFGMDTVQAALKQAWLDDGI</sequence>
<comment type="similarity">
    <text evidence="2 5">Belongs to the RecX family.</text>
</comment>
<evidence type="ECO:0000256" key="3">
    <source>
        <dbReference type="ARBA" id="ARBA00018111"/>
    </source>
</evidence>
<keyword evidence="9" id="KW-1185">Reference proteome</keyword>
<dbReference type="OrthoDB" id="5295441at2"/>
<feature type="domain" description="RecX third three-helical" evidence="7">
    <location>
        <begin position="100"/>
        <end position="145"/>
    </location>
</feature>
<evidence type="ECO:0000256" key="2">
    <source>
        <dbReference type="ARBA" id="ARBA00009695"/>
    </source>
</evidence>
<dbReference type="InterPro" id="IPR053924">
    <property type="entry name" value="RecX_HTH_2nd"/>
</dbReference>
<dbReference type="GO" id="GO:0006282">
    <property type="term" value="P:regulation of DNA repair"/>
    <property type="evidence" value="ECO:0007669"/>
    <property type="project" value="UniProtKB-UniRule"/>
</dbReference>
<dbReference type="Proteomes" id="UP000219669">
    <property type="component" value="Unassembled WGS sequence"/>
</dbReference>
<keyword evidence="4 5" id="KW-0963">Cytoplasm</keyword>
<protein>
    <recommendedName>
        <fullName evidence="3 5">Regulatory protein RecX</fullName>
    </recommendedName>
</protein>
<evidence type="ECO:0000256" key="4">
    <source>
        <dbReference type="ARBA" id="ARBA00022490"/>
    </source>
</evidence>
<gene>
    <name evidence="5" type="primary">recX</name>
    <name evidence="8" type="ORF">SAMN02746062_01884</name>
</gene>
<proteinExistence type="inferred from homology"/>
<name>A0A286EG80_9NEIS</name>
<dbReference type="RefSeq" id="WP_097114858.1">
    <property type="nucleotide sequence ID" value="NZ_CP083931.1"/>
</dbReference>
<dbReference type="NCBIfam" id="NF001055">
    <property type="entry name" value="PRK00117.2-5"/>
    <property type="match status" value="1"/>
</dbReference>
<evidence type="ECO:0000313" key="8">
    <source>
        <dbReference type="EMBL" id="SOD69913.1"/>
    </source>
</evidence>
<comment type="subcellular location">
    <subcellularLocation>
        <location evidence="1 5">Cytoplasm</location>
    </subcellularLocation>
</comment>
<dbReference type="InterPro" id="IPR053925">
    <property type="entry name" value="RecX_HTH_3rd"/>
</dbReference>
<comment type="function">
    <text evidence="5">Modulates RecA activity.</text>
</comment>
<dbReference type="PANTHER" id="PTHR33602:SF1">
    <property type="entry name" value="REGULATORY PROTEIN RECX FAMILY PROTEIN"/>
    <property type="match status" value="1"/>
</dbReference>
<reference evidence="8 9" key="1">
    <citation type="submission" date="2017-09" db="EMBL/GenBank/DDBJ databases">
        <authorList>
            <person name="Ehlers B."/>
            <person name="Leendertz F.H."/>
        </authorList>
    </citation>
    <scope>NUCLEOTIDE SEQUENCE [LARGE SCALE GENOMIC DNA]</scope>
    <source>
        <strain evidence="8 9">DSM 16848</strain>
    </source>
</reference>
<evidence type="ECO:0000256" key="5">
    <source>
        <dbReference type="HAMAP-Rule" id="MF_01114"/>
    </source>
</evidence>
<dbReference type="GO" id="GO:0005737">
    <property type="term" value="C:cytoplasm"/>
    <property type="evidence" value="ECO:0007669"/>
    <property type="project" value="UniProtKB-SubCell"/>
</dbReference>
<dbReference type="Pfam" id="PF02631">
    <property type="entry name" value="RecX_HTH2"/>
    <property type="match status" value="1"/>
</dbReference>
<dbReference type="Gene3D" id="1.10.10.10">
    <property type="entry name" value="Winged helix-like DNA-binding domain superfamily/Winged helix DNA-binding domain"/>
    <property type="match status" value="3"/>
</dbReference>
<dbReference type="InterPro" id="IPR036388">
    <property type="entry name" value="WH-like_DNA-bd_sf"/>
</dbReference>
<evidence type="ECO:0000313" key="9">
    <source>
        <dbReference type="Proteomes" id="UP000219669"/>
    </source>
</evidence>
<accession>A0A286EG80</accession>
<evidence type="ECO:0000259" key="7">
    <source>
        <dbReference type="Pfam" id="PF21981"/>
    </source>
</evidence>
<dbReference type="Pfam" id="PF21981">
    <property type="entry name" value="RecX_HTH3"/>
    <property type="match status" value="1"/>
</dbReference>
<evidence type="ECO:0000256" key="1">
    <source>
        <dbReference type="ARBA" id="ARBA00004496"/>
    </source>
</evidence>